<evidence type="ECO:0000256" key="9">
    <source>
        <dbReference type="ARBA" id="ARBA00022755"/>
    </source>
</evidence>
<dbReference type="GO" id="GO:0005829">
    <property type="term" value="C:cytosol"/>
    <property type="evidence" value="ECO:0007669"/>
    <property type="project" value="TreeGrafter"/>
</dbReference>
<organism evidence="16">
    <name type="scientific">marine sediment metagenome</name>
    <dbReference type="NCBI Taxonomy" id="412755"/>
    <lineage>
        <taxon>unclassified sequences</taxon>
        <taxon>metagenomes</taxon>
        <taxon>ecological metagenomes</taxon>
    </lineage>
</organism>
<comment type="subcellular location">
    <subcellularLocation>
        <location evidence="1">Cytoplasm</location>
    </subcellularLocation>
</comment>
<evidence type="ECO:0000256" key="5">
    <source>
        <dbReference type="ARBA" id="ARBA00020367"/>
    </source>
</evidence>
<comment type="caution">
    <text evidence="16">The sequence shown here is derived from an EMBL/GenBank/DDBJ whole genome shotgun (WGS) entry which is preliminary data.</text>
</comment>
<evidence type="ECO:0000256" key="7">
    <source>
        <dbReference type="ARBA" id="ARBA00022598"/>
    </source>
</evidence>
<dbReference type="GO" id="GO:0004641">
    <property type="term" value="F:phosphoribosylformylglycinamidine cyclo-ligase activity"/>
    <property type="evidence" value="ECO:0007669"/>
    <property type="project" value="UniProtKB-EC"/>
</dbReference>
<sequence length="204" mass="22377">MPDMYRKDDIDVAGFAVGIIEKSAIINSSLVNEGDIIAGIPSSGVHSNGFSLVRKIIKDKKLDLQKKYDWAGGKSLGDLLLTPTKLYFKIIDRMIKNKVEIHGISHITGGGFYENINRIIPGNMNASISKGSWKIPAIFKFLQDLGNIDRDEMFRVFNMGIGMVIITSPGGFDKARNIAGELGEDIYNIGTVTRGNGKVIIEES</sequence>
<evidence type="ECO:0000256" key="12">
    <source>
        <dbReference type="ARBA" id="ARBA00032931"/>
    </source>
</evidence>
<evidence type="ECO:0000256" key="8">
    <source>
        <dbReference type="ARBA" id="ARBA00022741"/>
    </source>
</evidence>
<evidence type="ECO:0000256" key="2">
    <source>
        <dbReference type="ARBA" id="ARBA00004686"/>
    </source>
</evidence>
<reference evidence="16" key="1">
    <citation type="journal article" date="2014" name="Front. Microbiol.">
        <title>High frequency of phylogenetically diverse reductive dehalogenase-homologous genes in deep subseafloor sedimentary metagenomes.</title>
        <authorList>
            <person name="Kawai M."/>
            <person name="Futagami T."/>
            <person name="Toyoda A."/>
            <person name="Takaki Y."/>
            <person name="Nishi S."/>
            <person name="Hori S."/>
            <person name="Arai W."/>
            <person name="Tsubouchi T."/>
            <person name="Morono Y."/>
            <person name="Uchiyama I."/>
            <person name="Ito T."/>
            <person name="Fujiyama A."/>
            <person name="Inagaki F."/>
            <person name="Takami H."/>
        </authorList>
    </citation>
    <scope>NUCLEOTIDE SEQUENCE</scope>
    <source>
        <strain evidence="16">Expedition CK06-06</strain>
    </source>
</reference>
<evidence type="ECO:0000259" key="15">
    <source>
        <dbReference type="Pfam" id="PF02769"/>
    </source>
</evidence>
<accession>X0ZZZ5</accession>
<evidence type="ECO:0000256" key="6">
    <source>
        <dbReference type="ARBA" id="ARBA00022490"/>
    </source>
</evidence>
<name>X0ZZZ5_9ZZZZ</name>
<dbReference type="FunFam" id="3.90.650.10:FF:000011">
    <property type="entry name" value="Phosphoribosylformylglycinamidine cyclo-ligase"/>
    <property type="match status" value="1"/>
</dbReference>
<keyword evidence="10" id="KW-0067">ATP-binding</keyword>
<evidence type="ECO:0000256" key="3">
    <source>
        <dbReference type="ARBA" id="ARBA00010280"/>
    </source>
</evidence>
<gene>
    <name evidence="16" type="ORF">S01H4_07653</name>
</gene>
<dbReference type="Pfam" id="PF02769">
    <property type="entry name" value="AIRS_C"/>
    <property type="match status" value="1"/>
</dbReference>
<comment type="pathway">
    <text evidence="2">Purine metabolism; IMP biosynthesis via de novo pathway; 5-amino-1-(5-phospho-D-ribosyl)imidazole from N(2)-formyl-N(1)-(5-phospho-D-ribosyl)glycinamide: step 2/2.</text>
</comment>
<evidence type="ECO:0000256" key="4">
    <source>
        <dbReference type="ARBA" id="ARBA00013047"/>
    </source>
</evidence>
<evidence type="ECO:0000256" key="1">
    <source>
        <dbReference type="ARBA" id="ARBA00004496"/>
    </source>
</evidence>
<dbReference type="EC" id="6.3.3.1" evidence="4"/>
<evidence type="ECO:0000256" key="11">
    <source>
        <dbReference type="ARBA" id="ARBA00031908"/>
    </source>
</evidence>
<protein>
    <recommendedName>
        <fullName evidence="5">Phosphoribosylformylglycinamidine cyclo-ligase</fullName>
        <ecNumber evidence="4">6.3.3.1</ecNumber>
    </recommendedName>
    <alternativeName>
        <fullName evidence="12">AIR synthase</fullName>
    </alternativeName>
    <alternativeName>
        <fullName evidence="13">AIRS</fullName>
    </alternativeName>
    <alternativeName>
        <fullName evidence="11">Phosphoribosyl-aminoimidazole synthetase</fullName>
    </alternativeName>
</protein>
<dbReference type="Gene3D" id="3.90.650.10">
    <property type="entry name" value="PurM-like C-terminal domain"/>
    <property type="match status" value="1"/>
</dbReference>
<keyword evidence="6" id="KW-0963">Cytoplasm</keyword>
<dbReference type="InterPro" id="IPR010918">
    <property type="entry name" value="PurM-like_C_dom"/>
</dbReference>
<keyword evidence="9" id="KW-0658">Purine biosynthesis</keyword>
<evidence type="ECO:0000256" key="14">
    <source>
        <dbReference type="ARBA" id="ARBA00049057"/>
    </source>
</evidence>
<dbReference type="GO" id="GO:0006189">
    <property type="term" value="P:'de novo' IMP biosynthetic process"/>
    <property type="evidence" value="ECO:0007669"/>
    <property type="project" value="UniProtKB-UniPathway"/>
</dbReference>
<dbReference type="AlphaFoldDB" id="X0ZZZ5"/>
<dbReference type="GO" id="GO:0004637">
    <property type="term" value="F:phosphoribosylamine-glycine ligase activity"/>
    <property type="evidence" value="ECO:0007669"/>
    <property type="project" value="TreeGrafter"/>
</dbReference>
<dbReference type="GO" id="GO:0046084">
    <property type="term" value="P:adenine biosynthetic process"/>
    <property type="evidence" value="ECO:0007669"/>
    <property type="project" value="TreeGrafter"/>
</dbReference>
<keyword evidence="8" id="KW-0547">Nucleotide-binding</keyword>
<comment type="similarity">
    <text evidence="3">Belongs to the AIR synthase family.</text>
</comment>
<dbReference type="InterPro" id="IPR036676">
    <property type="entry name" value="PurM-like_C_sf"/>
</dbReference>
<dbReference type="SUPFAM" id="SSF56042">
    <property type="entry name" value="PurM C-terminal domain-like"/>
    <property type="match status" value="1"/>
</dbReference>
<keyword evidence="7" id="KW-0436">Ligase</keyword>
<evidence type="ECO:0000313" key="16">
    <source>
        <dbReference type="EMBL" id="GAG63447.1"/>
    </source>
</evidence>
<comment type="catalytic activity">
    <reaction evidence="14">
        <text>2-formamido-N(1)-(5-O-phospho-beta-D-ribosyl)acetamidine + ATP = 5-amino-1-(5-phospho-beta-D-ribosyl)imidazole + ADP + phosphate + H(+)</text>
        <dbReference type="Rhea" id="RHEA:23032"/>
        <dbReference type="ChEBI" id="CHEBI:15378"/>
        <dbReference type="ChEBI" id="CHEBI:30616"/>
        <dbReference type="ChEBI" id="CHEBI:43474"/>
        <dbReference type="ChEBI" id="CHEBI:137981"/>
        <dbReference type="ChEBI" id="CHEBI:147287"/>
        <dbReference type="ChEBI" id="CHEBI:456216"/>
        <dbReference type="EC" id="6.3.3.1"/>
    </reaction>
</comment>
<dbReference type="EMBL" id="BART01002529">
    <property type="protein sequence ID" value="GAG63447.1"/>
    <property type="molecule type" value="Genomic_DNA"/>
</dbReference>
<evidence type="ECO:0000256" key="13">
    <source>
        <dbReference type="ARBA" id="ARBA00033093"/>
    </source>
</evidence>
<evidence type="ECO:0000256" key="10">
    <source>
        <dbReference type="ARBA" id="ARBA00022840"/>
    </source>
</evidence>
<dbReference type="PANTHER" id="PTHR10520">
    <property type="entry name" value="TRIFUNCTIONAL PURINE BIOSYNTHETIC PROTEIN ADENOSINE-3-RELATED"/>
    <property type="match status" value="1"/>
</dbReference>
<dbReference type="InterPro" id="IPR004733">
    <property type="entry name" value="PurM_cligase"/>
</dbReference>
<feature type="domain" description="PurM-like C-terminal" evidence="15">
    <location>
        <begin position="33"/>
        <end position="199"/>
    </location>
</feature>
<proteinExistence type="inferred from homology"/>
<dbReference type="PANTHER" id="PTHR10520:SF12">
    <property type="entry name" value="TRIFUNCTIONAL PURINE BIOSYNTHETIC PROTEIN ADENOSINE-3"/>
    <property type="match status" value="1"/>
</dbReference>
<dbReference type="UniPathway" id="UPA00074">
    <property type="reaction ID" value="UER00129"/>
</dbReference>
<dbReference type="GO" id="GO:0005524">
    <property type="term" value="F:ATP binding"/>
    <property type="evidence" value="ECO:0007669"/>
    <property type="project" value="UniProtKB-KW"/>
</dbReference>